<gene>
    <name evidence="2" type="ordered locus">Mfer_0513</name>
</gene>
<comment type="similarity">
    <text evidence="1">Belongs to the CGI121/TPRKB family.</text>
</comment>
<organism evidence="2 3">
    <name type="scientific">Methanothermus fervidus (strain ATCC 43054 / DSM 2088 / JCM 10308 / V24 S)</name>
    <dbReference type="NCBI Taxonomy" id="523846"/>
    <lineage>
        <taxon>Archaea</taxon>
        <taxon>Methanobacteriati</taxon>
        <taxon>Methanobacteriota</taxon>
        <taxon>Methanomada group</taxon>
        <taxon>Methanobacteria</taxon>
        <taxon>Methanobacteriales</taxon>
        <taxon>Methanothermaceae</taxon>
        <taxon>Methanothermus</taxon>
    </lineage>
</organism>
<protein>
    <recommendedName>
        <fullName evidence="4">KEOPS complex Cgi121-like subunit</fullName>
    </recommendedName>
</protein>
<dbReference type="NCBIfam" id="NF011465">
    <property type="entry name" value="PRK14886.1-1"/>
    <property type="match status" value="1"/>
</dbReference>
<dbReference type="HOGENOM" id="CLU_103619_0_0_2"/>
<dbReference type="SUPFAM" id="SSF143870">
    <property type="entry name" value="PF0523-like"/>
    <property type="match status" value="1"/>
</dbReference>
<dbReference type="OrthoDB" id="69587at2157"/>
<name>E3GYD1_METFV</name>
<reference evidence="2 3" key="1">
    <citation type="journal article" date="2010" name="Stand. Genomic Sci.">
        <title>Complete genome sequence of Methanothermus fervidus type strain (V24S).</title>
        <authorList>
            <person name="Anderson I."/>
            <person name="Djao O.D."/>
            <person name="Misra M."/>
            <person name="Chertkov O."/>
            <person name="Nolan M."/>
            <person name="Lucas S."/>
            <person name="Lapidus A."/>
            <person name="Del Rio T.G."/>
            <person name="Tice H."/>
            <person name="Cheng J.F."/>
            <person name="Tapia R."/>
            <person name="Han C."/>
            <person name="Goodwin L."/>
            <person name="Pitluck S."/>
            <person name="Liolios K."/>
            <person name="Ivanova N."/>
            <person name="Mavromatis K."/>
            <person name="Mikhailova N."/>
            <person name="Pati A."/>
            <person name="Brambilla E."/>
            <person name="Chen A."/>
            <person name="Palaniappan K."/>
            <person name="Land M."/>
            <person name="Hauser L."/>
            <person name="Chang Y.J."/>
            <person name="Jeffries C.D."/>
            <person name="Sikorski J."/>
            <person name="Spring S."/>
            <person name="Rohde M."/>
            <person name="Eichinger K."/>
            <person name="Huber H."/>
            <person name="Wirth R."/>
            <person name="Goker M."/>
            <person name="Detter J.C."/>
            <person name="Woyke T."/>
            <person name="Bristow J."/>
            <person name="Eisen J.A."/>
            <person name="Markowitz V."/>
            <person name="Hugenholtz P."/>
            <person name="Klenk H.P."/>
            <person name="Kyrpides N.C."/>
        </authorList>
    </citation>
    <scope>NUCLEOTIDE SEQUENCE [LARGE SCALE GENOMIC DNA]</scope>
    <source>
        <strain evidence="3">ATCC 43054 / DSM 2088 / JCM 10308 / V24 S</strain>
    </source>
</reference>
<dbReference type="InterPro" id="IPR036504">
    <property type="entry name" value="CGI121/TPRKB_sf"/>
</dbReference>
<evidence type="ECO:0008006" key="4">
    <source>
        <dbReference type="Google" id="ProtNLM"/>
    </source>
</evidence>
<dbReference type="InterPro" id="IPR013926">
    <property type="entry name" value="CGI121/TPRKB"/>
</dbReference>
<dbReference type="EMBL" id="CP002278">
    <property type="protein sequence ID" value="ADP77313.1"/>
    <property type="molecule type" value="Genomic_DNA"/>
</dbReference>
<dbReference type="AlphaFoldDB" id="E3GYD1"/>
<dbReference type="KEGG" id="mfv:Mfer_0513"/>
<proteinExistence type="inferred from homology"/>
<dbReference type="Pfam" id="PF08617">
    <property type="entry name" value="CGI-121"/>
    <property type="match status" value="1"/>
</dbReference>
<evidence type="ECO:0000256" key="1">
    <source>
        <dbReference type="ARBA" id="ARBA00005546"/>
    </source>
</evidence>
<sequence length="159" mass="17919">MRMKILGLKGKIEDIDAAIEKIKKYDCVIQLMDARAIGGKRHVKHAVIHALNAMKRNENIANDLGIEICVRTAGERQISKALDIVGIKDDTEEFCAVFLGCDEDIIEEFIKDFGFEKNNEVLKPNESYLKKLYNLGKEVEVVGVENALIERTTLLTIEV</sequence>
<keyword evidence="3" id="KW-1185">Reference proteome</keyword>
<accession>E3GYD1</accession>
<evidence type="ECO:0000313" key="2">
    <source>
        <dbReference type="EMBL" id="ADP77313.1"/>
    </source>
</evidence>
<dbReference type="STRING" id="523846.Mfer_0513"/>
<evidence type="ECO:0000313" key="3">
    <source>
        <dbReference type="Proteomes" id="UP000002315"/>
    </source>
</evidence>
<dbReference type="Gene3D" id="3.30.2380.10">
    <property type="entry name" value="CGI121/TPRKB"/>
    <property type="match status" value="1"/>
</dbReference>
<dbReference type="Proteomes" id="UP000002315">
    <property type="component" value="Chromosome"/>
</dbReference>